<sequence>MNRGILIAFLLISSLVTVESGLGRSLKKRLKSIGRPFERAGKQAAEIVAAGAIAKAAVAVVGRRKRSADEEIYGNLKESSLTGWKPWNEKY</sequence>
<accession>A0ABR1E2V0</accession>
<gene>
    <name evidence="2" type="primary">Necator_chrV.g19864</name>
    <name evidence="2" type="ORF">RB195_015072</name>
</gene>
<dbReference type="Proteomes" id="UP001303046">
    <property type="component" value="Unassembled WGS sequence"/>
</dbReference>
<organism evidence="2 3">
    <name type="scientific">Necator americanus</name>
    <name type="common">Human hookworm</name>
    <dbReference type="NCBI Taxonomy" id="51031"/>
    <lineage>
        <taxon>Eukaryota</taxon>
        <taxon>Metazoa</taxon>
        <taxon>Ecdysozoa</taxon>
        <taxon>Nematoda</taxon>
        <taxon>Chromadorea</taxon>
        <taxon>Rhabditida</taxon>
        <taxon>Rhabditina</taxon>
        <taxon>Rhabditomorpha</taxon>
        <taxon>Strongyloidea</taxon>
        <taxon>Ancylostomatidae</taxon>
        <taxon>Bunostominae</taxon>
        <taxon>Necator</taxon>
    </lineage>
</organism>
<proteinExistence type="predicted"/>
<feature type="chain" id="PRO_5046498134" evidence="1">
    <location>
        <begin position="21"/>
        <end position="91"/>
    </location>
</feature>
<keyword evidence="3" id="KW-1185">Reference proteome</keyword>
<evidence type="ECO:0000256" key="1">
    <source>
        <dbReference type="SAM" id="SignalP"/>
    </source>
</evidence>
<name>A0ABR1E2V0_NECAM</name>
<keyword evidence="1" id="KW-0732">Signal</keyword>
<dbReference type="EMBL" id="JAVFWL010000005">
    <property type="protein sequence ID" value="KAK6757019.1"/>
    <property type="molecule type" value="Genomic_DNA"/>
</dbReference>
<comment type="caution">
    <text evidence="2">The sequence shown here is derived from an EMBL/GenBank/DDBJ whole genome shotgun (WGS) entry which is preliminary data.</text>
</comment>
<evidence type="ECO:0000313" key="3">
    <source>
        <dbReference type="Proteomes" id="UP001303046"/>
    </source>
</evidence>
<reference evidence="2 3" key="1">
    <citation type="submission" date="2023-08" db="EMBL/GenBank/DDBJ databases">
        <title>A Necator americanus chromosomal reference genome.</title>
        <authorList>
            <person name="Ilik V."/>
            <person name="Petrzelkova K.J."/>
            <person name="Pardy F."/>
            <person name="Fuh T."/>
            <person name="Niatou-Singa F.S."/>
            <person name="Gouil Q."/>
            <person name="Baker L."/>
            <person name="Ritchie M.E."/>
            <person name="Jex A.R."/>
            <person name="Gazzola D."/>
            <person name="Li H."/>
            <person name="Toshio Fujiwara R."/>
            <person name="Zhan B."/>
            <person name="Aroian R.V."/>
            <person name="Pafco B."/>
            <person name="Schwarz E.M."/>
        </authorList>
    </citation>
    <scope>NUCLEOTIDE SEQUENCE [LARGE SCALE GENOMIC DNA]</scope>
    <source>
        <strain evidence="2 3">Aroian</strain>
        <tissue evidence="2">Whole animal</tissue>
    </source>
</reference>
<feature type="signal peptide" evidence="1">
    <location>
        <begin position="1"/>
        <end position="20"/>
    </location>
</feature>
<protein>
    <submittedName>
        <fullName evidence="2">Uncharacterized protein</fullName>
    </submittedName>
</protein>
<evidence type="ECO:0000313" key="2">
    <source>
        <dbReference type="EMBL" id="KAK6757019.1"/>
    </source>
</evidence>